<dbReference type="Proteomes" id="UP000664357">
    <property type="component" value="Unassembled WGS sequence"/>
</dbReference>
<reference evidence="1 2" key="1">
    <citation type="submission" date="2021-03" db="EMBL/GenBank/DDBJ databases">
        <authorList>
            <person name="Gilmore M.S."/>
            <person name="Schwartzman J."/>
            <person name="Van Tyne D."/>
            <person name="Martin M."/>
            <person name="Earl A.M."/>
            <person name="Manson A.L."/>
            <person name="Straub T."/>
            <person name="Salamzade R."/>
            <person name="Saavedra J."/>
            <person name="Lebreton F."/>
            <person name="Prichula J."/>
            <person name="Schaufler K."/>
            <person name="Gaca A."/>
            <person name="Sgardioli B."/>
            <person name="Wagenaar J."/>
            <person name="Strong T."/>
        </authorList>
    </citation>
    <scope>NUCLEOTIDE SEQUENCE [LARGE SCALE GENOMIC DNA]</scope>
    <source>
        <strain evidence="1 2">665A</strain>
    </source>
</reference>
<evidence type="ECO:0000313" key="2">
    <source>
        <dbReference type="Proteomes" id="UP000664357"/>
    </source>
</evidence>
<name>A0ABV0EJR6_9ENTE</name>
<proteinExistence type="predicted"/>
<comment type="caution">
    <text evidence="1">The sequence shown here is derived from an EMBL/GenBank/DDBJ whole genome shotgun (WGS) entry which is preliminary data.</text>
</comment>
<protein>
    <submittedName>
        <fullName evidence="1">Uncharacterized protein</fullName>
    </submittedName>
</protein>
<evidence type="ECO:0000313" key="1">
    <source>
        <dbReference type="EMBL" id="MEO1768871.1"/>
    </source>
</evidence>
<dbReference type="RefSeq" id="WP_207700636.1">
    <property type="nucleotide sequence ID" value="NZ_JAFREL020000001.1"/>
</dbReference>
<dbReference type="EMBL" id="JAFREL020000001">
    <property type="protein sequence ID" value="MEO1768871.1"/>
    <property type="molecule type" value="Genomic_DNA"/>
</dbReference>
<sequence>MSIPLKKRLLLLIEMRKLILVINRYISYYFSQRITGCSGCYRHLVFNKIERLVIFYGVIERGVNFMSNFRKIAASEPIYKEKRALYDKEYWEFRNYAQKLTDVSGKVKKKSHKATHYGRFLIYLTILYEEIFQDDFGGLTSDTALEKLESIERMPSFETFNKEEHNFYSATISCFKSFLDSKV</sequence>
<accession>A0ABV0EJR6</accession>
<gene>
    <name evidence="1" type="ORF">JZO67_000810</name>
</gene>
<keyword evidence="2" id="KW-1185">Reference proteome</keyword>
<organism evidence="1 2">
    <name type="scientific">Candidatus Enterococcus ferrettii</name>
    <dbReference type="NCBI Taxonomy" id="2815324"/>
    <lineage>
        <taxon>Bacteria</taxon>
        <taxon>Bacillati</taxon>
        <taxon>Bacillota</taxon>
        <taxon>Bacilli</taxon>
        <taxon>Lactobacillales</taxon>
        <taxon>Enterococcaceae</taxon>
        <taxon>Enterococcus</taxon>
    </lineage>
</organism>
<reference evidence="1 2" key="2">
    <citation type="submission" date="2024-02" db="EMBL/GenBank/DDBJ databases">
        <title>The Genome Sequence of Enterococcus sp. DIV0159.</title>
        <authorList>
            <person name="Earl A."/>
            <person name="Manson A."/>
            <person name="Gilmore M."/>
            <person name="Sanders J."/>
            <person name="Shea T."/>
            <person name="Howe W."/>
            <person name="Livny J."/>
            <person name="Cuomo C."/>
            <person name="Neafsey D."/>
            <person name="Birren B."/>
        </authorList>
    </citation>
    <scope>NUCLEOTIDE SEQUENCE [LARGE SCALE GENOMIC DNA]</scope>
    <source>
        <strain evidence="1 2">665A</strain>
    </source>
</reference>